<dbReference type="GO" id="GO:0030915">
    <property type="term" value="C:Smc5-Smc6 complex"/>
    <property type="evidence" value="ECO:0007669"/>
    <property type="project" value="UniProtKB-UniRule"/>
</dbReference>
<comment type="subunit">
    <text evidence="1">Component of the Smc5-Smc6 complex.</text>
</comment>
<keyword evidence="1" id="KW-0862">Zinc</keyword>
<evidence type="ECO:0000313" key="3">
    <source>
        <dbReference type="Proteomes" id="UP000092555"/>
    </source>
</evidence>
<dbReference type="Gene3D" id="3.90.1150.220">
    <property type="match status" value="1"/>
</dbReference>
<comment type="function">
    <text evidence="1">Acts in a DNA repair pathway for removal of UV-induced DNA damage that is distinct from classical nucleotide excision repair and in repair of ionizing radiation damage. Functions in homologous recombination repair of DNA double strand breaks and in recovery of stalled replication forks.</text>
</comment>
<dbReference type="Gene3D" id="1.10.10.10">
    <property type="entry name" value="Winged helix-like DNA-binding domain superfamily/Winged helix DNA-binding domain"/>
    <property type="match status" value="1"/>
</dbReference>
<dbReference type="GO" id="GO:0008270">
    <property type="term" value="F:zinc ion binding"/>
    <property type="evidence" value="ECO:0007669"/>
    <property type="project" value="UniProtKB-KW"/>
</dbReference>
<keyword evidence="1" id="KW-0234">DNA repair</keyword>
<evidence type="ECO:0000313" key="2">
    <source>
        <dbReference type="EMBL" id="OBA19346.1"/>
    </source>
</evidence>
<dbReference type="OrthoDB" id="185455at2759"/>
<dbReference type="PANTHER" id="PTHR20973:SF0">
    <property type="entry name" value="NON-STRUCTURAL MAINTENANCE OF CHROMOSOMES ELEMENT 1 HOMOLOG"/>
    <property type="match status" value="1"/>
</dbReference>
<dbReference type="EMBL" id="LXTC01000007">
    <property type="protein sequence ID" value="OBA19346.1"/>
    <property type="molecule type" value="Genomic_DNA"/>
</dbReference>
<dbReference type="STRING" id="869754.A0A1A0H5N4"/>
<comment type="similarity">
    <text evidence="1">Belongs to the NSE1 family.</text>
</comment>
<keyword evidence="1" id="KW-0863">Zinc-finger</keyword>
<keyword evidence="1" id="KW-0233">DNA recombination</keyword>
<evidence type="ECO:0000256" key="1">
    <source>
        <dbReference type="RuleBase" id="RU368018"/>
    </source>
</evidence>
<keyword evidence="1" id="KW-0539">Nucleus</keyword>
<proteinExistence type="inferred from homology"/>
<comment type="catalytic activity">
    <reaction evidence="1">
        <text>S-ubiquitinyl-[E2 ubiquitin-conjugating enzyme]-L-cysteine + [acceptor protein]-L-lysine = [E2 ubiquitin-conjugating enzyme]-L-cysteine + N(6)-ubiquitinyl-[acceptor protein]-L-lysine.</text>
        <dbReference type="EC" id="2.3.2.27"/>
    </reaction>
</comment>
<dbReference type="GO" id="GO:0061630">
    <property type="term" value="F:ubiquitin protein ligase activity"/>
    <property type="evidence" value="ECO:0007669"/>
    <property type="project" value="UniProtKB-EC"/>
</dbReference>
<keyword evidence="1" id="KW-0833">Ubl conjugation pathway</keyword>
<dbReference type="GO" id="GO:0000724">
    <property type="term" value="P:double-strand break repair via homologous recombination"/>
    <property type="evidence" value="ECO:0007669"/>
    <property type="project" value="TreeGrafter"/>
</dbReference>
<dbReference type="PANTHER" id="PTHR20973">
    <property type="entry name" value="NON-SMC ELEMENT 1-RELATED"/>
    <property type="match status" value="1"/>
</dbReference>
<keyword evidence="3" id="KW-1185">Reference proteome</keyword>
<dbReference type="InterPro" id="IPR036388">
    <property type="entry name" value="WH-like_DNA-bd_sf"/>
</dbReference>
<dbReference type="GeneID" id="30027377"/>
<dbReference type="Proteomes" id="UP000092555">
    <property type="component" value="Unassembled WGS sequence"/>
</dbReference>
<organism evidence="2 3">
    <name type="scientific">Metschnikowia bicuspidata var. bicuspidata NRRL YB-4993</name>
    <dbReference type="NCBI Taxonomy" id="869754"/>
    <lineage>
        <taxon>Eukaryota</taxon>
        <taxon>Fungi</taxon>
        <taxon>Dikarya</taxon>
        <taxon>Ascomycota</taxon>
        <taxon>Saccharomycotina</taxon>
        <taxon>Pichiomycetes</taxon>
        <taxon>Metschnikowiaceae</taxon>
        <taxon>Metschnikowia</taxon>
    </lineage>
</organism>
<dbReference type="GO" id="GO:0005634">
    <property type="term" value="C:nucleus"/>
    <property type="evidence" value="ECO:0007669"/>
    <property type="project" value="UniProtKB-SubCell"/>
</dbReference>
<gene>
    <name evidence="2" type="ORF">METBIDRAFT_13640</name>
</gene>
<dbReference type="InterPro" id="IPR011513">
    <property type="entry name" value="Nse1"/>
</dbReference>
<comment type="caution">
    <text evidence="2">The sequence shown here is derived from an EMBL/GenBank/DDBJ whole genome shotgun (WGS) entry which is preliminary data.</text>
</comment>
<name>A0A1A0H5N4_9ASCO</name>
<comment type="subcellular location">
    <subcellularLocation>
        <location evidence="1">Nucleus</location>
    </subcellularLocation>
</comment>
<protein>
    <recommendedName>
        <fullName evidence="1">Non-structural maintenance of chromosomes element 1 homolog</fullName>
        <ecNumber evidence="1">2.3.2.27</ecNumber>
    </recommendedName>
</protein>
<keyword evidence="1" id="KW-0227">DNA damage</keyword>
<dbReference type="RefSeq" id="XP_018709878.1">
    <property type="nucleotide sequence ID" value="XM_018854401.1"/>
</dbReference>
<keyword evidence="1" id="KW-0808">Transferase</keyword>
<dbReference type="AlphaFoldDB" id="A0A1A0H5N4"/>
<dbReference type="Pfam" id="PF07574">
    <property type="entry name" value="SMC_Nse1"/>
    <property type="match status" value="1"/>
</dbReference>
<sequence length="219" mass="24764">MYDTTNIPEMSDEFSEAHRVLLTYLRAVKCISADDLLEKFSVLSTHFGIDTSKPMEAMRDYIAEINVQIARAHFKIASIRDQETDIQHYVFINTKSDEVIQACTSYTVPELDTIKHLIDSIVNSHDYAYALPYGNAKQQTTTLLKQKASELDLFIRRLVDDGWINLTDQNRLVLSCASLAELSTYLQDRFGVFSVVLCVTVLLLSERNAATLNAQTLST</sequence>
<dbReference type="EC" id="2.3.2.27" evidence="1"/>
<reference evidence="2 3" key="1">
    <citation type="submission" date="2016-05" db="EMBL/GenBank/DDBJ databases">
        <title>Comparative genomics of biotechnologically important yeasts.</title>
        <authorList>
            <consortium name="DOE Joint Genome Institute"/>
            <person name="Riley R."/>
            <person name="Haridas S."/>
            <person name="Wolfe K.H."/>
            <person name="Lopes M.R."/>
            <person name="Hittinger C.T."/>
            <person name="Goker M."/>
            <person name="Salamov A."/>
            <person name="Wisecaver J."/>
            <person name="Long T.M."/>
            <person name="Aerts A.L."/>
            <person name="Barry K."/>
            <person name="Choi C."/>
            <person name="Clum A."/>
            <person name="Coughlan A.Y."/>
            <person name="Deshpande S."/>
            <person name="Douglass A.P."/>
            <person name="Hanson S.J."/>
            <person name="Klenk H.-P."/>
            <person name="LaButti K."/>
            <person name="Lapidus A."/>
            <person name="Lindquist E."/>
            <person name="Lipzen A."/>
            <person name="Meier-kolthoff J.P."/>
            <person name="Ohm R.A."/>
            <person name="Otillar R.P."/>
            <person name="Pangilinan J."/>
            <person name="Peng Y."/>
            <person name="Rokas A."/>
            <person name="Rosa C.A."/>
            <person name="Scheuner C."/>
            <person name="Sibirny A.A."/>
            <person name="Slot J.C."/>
            <person name="Stielow J.B."/>
            <person name="Sun H."/>
            <person name="Kurtzman C.P."/>
            <person name="Blackwell M."/>
            <person name="Grigoriev I.V."/>
            <person name="Jeffries T.W."/>
        </authorList>
    </citation>
    <scope>NUCLEOTIDE SEQUENCE [LARGE SCALE GENOMIC DNA]</scope>
    <source>
        <strain evidence="2 3">NRRL YB-4993</strain>
    </source>
</reference>
<accession>A0A1A0H5N4</accession>
<keyword evidence="1" id="KW-0479">Metal-binding</keyword>